<evidence type="ECO:0000313" key="2">
    <source>
        <dbReference type="EMBL" id="ENW07840.1"/>
    </source>
</evidence>
<comment type="caution">
    <text evidence="2">The sequence shown here is derived from an EMBL/GenBank/DDBJ whole genome shotgun (WGS) entry which is preliminary data.</text>
</comment>
<dbReference type="STRING" id="262668.GCA_000931715_03137"/>
<dbReference type="GeneID" id="29855323"/>
<dbReference type="InterPro" id="IPR013830">
    <property type="entry name" value="SGNH_hydro"/>
</dbReference>
<dbReference type="eggNOG" id="COG2755">
    <property type="taxonomic scope" value="Bacteria"/>
</dbReference>
<dbReference type="HOGENOM" id="CLU_050180_2_0_6"/>
<protein>
    <recommendedName>
        <fullName evidence="1">SGNH hydrolase-type esterase domain-containing protein</fullName>
    </recommendedName>
</protein>
<evidence type="ECO:0000313" key="3">
    <source>
        <dbReference type="Proteomes" id="UP000017670"/>
    </source>
</evidence>
<feature type="domain" description="SGNH hydrolase-type esterase" evidence="1">
    <location>
        <begin position="49"/>
        <end position="223"/>
    </location>
</feature>
<dbReference type="EMBL" id="APQL01000004">
    <property type="protein sequence ID" value="ENW07840.1"/>
    <property type="molecule type" value="Genomic_DNA"/>
</dbReference>
<dbReference type="PATRIC" id="fig|1217648.3.peg.1021"/>
<dbReference type="InterPro" id="IPR036514">
    <property type="entry name" value="SGNH_hydro_sf"/>
</dbReference>
<name>N9FKI8_9GAMM</name>
<organism evidence="2 3">
    <name type="scientific">Acinetobacter beijerinckii CIP 110307</name>
    <dbReference type="NCBI Taxonomy" id="1217648"/>
    <lineage>
        <taxon>Bacteria</taxon>
        <taxon>Pseudomonadati</taxon>
        <taxon>Pseudomonadota</taxon>
        <taxon>Gammaproteobacteria</taxon>
        <taxon>Moraxellales</taxon>
        <taxon>Moraxellaceae</taxon>
        <taxon>Acinetobacter</taxon>
    </lineage>
</organism>
<sequence length="240" mass="26858">MWLQLSTFALLPIIVIQGVKVRKDTLRLIEASGDRDGLAGQGDPLSLLILGDSAAAGVGVETQQDALSGAIISQLKNEYTLQWKLHAKTGDTTKQVYQAVQQLEHKKYDIVITSIGVNDVTKLTSAKSWIKQQKQLFTQIQKQFQPKLIIVSGVPPMQHFPALPNPLAWLFGKYAEQMNQTLLQWLAPQSQFRFIQYDIESFQAMDLPMASDGFHPSKEIYAIWGQQVATLIRQTFNSSS</sequence>
<dbReference type="CDD" id="cd01836">
    <property type="entry name" value="FeeA_FeeB_like"/>
    <property type="match status" value="1"/>
</dbReference>
<dbReference type="Gene3D" id="3.40.50.1110">
    <property type="entry name" value="SGNH hydrolase"/>
    <property type="match status" value="1"/>
</dbReference>
<reference evidence="2 3" key="1">
    <citation type="submission" date="2013-02" db="EMBL/GenBank/DDBJ databases">
        <title>The Genome Sequence of Acinetobacter beijerinckii CIP 110307.</title>
        <authorList>
            <consortium name="The Broad Institute Genome Sequencing Platform"/>
            <consortium name="The Broad Institute Genome Sequencing Center for Infectious Disease"/>
            <person name="Cerqueira G."/>
            <person name="Feldgarden M."/>
            <person name="Courvalin P."/>
            <person name="Perichon B."/>
            <person name="Grillot-Courvalin C."/>
            <person name="Clermont D."/>
            <person name="Rocha E."/>
            <person name="Yoon E.-J."/>
            <person name="Nemec A."/>
            <person name="Walker B."/>
            <person name="Young S.K."/>
            <person name="Zeng Q."/>
            <person name="Gargeya S."/>
            <person name="Fitzgerald M."/>
            <person name="Haas B."/>
            <person name="Abouelleil A."/>
            <person name="Alvarado L."/>
            <person name="Arachchi H.M."/>
            <person name="Berlin A.M."/>
            <person name="Chapman S.B."/>
            <person name="Dewar J."/>
            <person name="Goldberg J."/>
            <person name="Griggs A."/>
            <person name="Gujja S."/>
            <person name="Hansen M."/>
            <person name="Howarth C."/>
            <person name="Imamovic A."/>
            <person name="Larimer J."/>
            <person name="McCowan C."/>
            <person name="Murphy C."/>
            <person name="Neiman D."/>
            <person name="Pearson M."/>
            <person name="Priest M."/>
            <person name="Roberts A."/>
            <person name="Saif S."/>
            <person name="Shea T."/>
            <person name="Sisk P."/>
            <person name="Sykes S."/>
            <person name="Wortman J."/>
            <person name="Nusbaum C."/>
            <person name="Birren B."/>
        </authorList>
    </citation>
    <scope>NUCLEOTIDE SEQUENCE [LARGE SCALE GENOMIC DNA]</scope>
    <source>
        <strain evidence="2 3">CIP 110307</strain>
    </source>
</reference>
<dbReference type="RefSeq" id="WP_005059037.1">
    <property type="nucleotide sequence ID" value="NZ_KB849764.1"/>
</dbReference>
<dbReference type="AlphaFoldDB" id="N9FKI8"/>
<dbReference type="SUPFAM" id="SSF52266">
    <property type="entry name" value="SGNH hydrolase"/>
    <property type="match status" value="1"/>
</dbReference>
<dbReference type="Proteomes" id="UP000017670">
    <property type="component" value="Unassembled WGS sequence"/>
</dbReference>
<proteinExistence type="predicted"/>
<dbReference type="Pfam" id="PF13472">
    <property type="entry name" value="Lipase_GDSL_2"/>
    <property type="match status" value="1"/>
</dbReference>
<gene>
    <name evidence="2" type="ORF">F933_01036</name>
</gene>
<accession>N9FKI8</accession>
<evidence type="ECO:0000259" key="1">
    <source>
        <dbReference type="Pfam" id="PF13472"/>
    </source>
</evidence>
<keyword evidence="3" id="KW-1185">Reference proteome</keyword>
<dbReference type="GO" id="GO:0016788">
    <property type="term" value="F:hydrolase activity, acting on ester bonds"/>
    <property type="evidence" value="ECO:0007669"/>
    <property type="project" value="UniProtKB-ARBA"/>
</dbReference>